<dbReference type="RefSeq" id="WP_236496331.1">
    <property type="nucleotide sequence ID" value="NZ_CP091244.1"/>
</dbReference>
<dbReference type="SUPFAM" id="SSF103088">
    <property type="entry name" value="OmpA-like"/>
    <property type="match status" value="1"/>
</dbReference>
<gene>
    <name evidence="9" type="ORF">L2Y54_11915</name>
</gene>
<feature type="compositionally biased region" description="Polar residues" evidence="5">
    <location>
        <begin position="323"/>
        <end position="338"/>
    </location>
</feature>
<evidence type="ECO:0000256" key="3">
    <source>
        <dbReference type="ARBA" id="ARBA00023237"/>
    </source>
</evidence>
<dbReference type="PANTHER" id="PTHR30329:SF21">
    <property type="entry name" value="LIPOPROTEIN YIAD-RELATED"/>
    <property type="match status" value="1"/>
</dbReference>
<dbReference type="Pfam" id="PF00691">
    <property type="entry name" value="OmpA"/>
    <property type="match status" value="1"/>
</dbReference>
<evidence type="ECO:0000313" key="9">
    <source>
        <dbReference type="EMBL" id="UJS22652.1"/>
    </source>
</evidence>
<reference evidence="9" key="1">
    <citation type="journal article" date="2022" name="Microorganisms">
        <title>Two New Species of Filamentous Sulfur Bacteria of the Genus Thiothrix, Thiothrix winogradskyi sp. nov. and 'Candidatus Thiothrix sulfatifontis' sp. nov.</title>
        <authorList>
            <person name="Ravin N.V."/>
            <person name="Rossetti S."/>
            <person name="Beletsky A.V."/>
            <person name="Kadnikov V.V."/>
            <person name="Rudenko T.S."/>
            <person name="Smolyakov D.D."/>
            <person name="Moskvitina M.I."/>
            <person name="Gureeva M.V."/>
            <person name="Mardanov A.V."/>
            <person name="Grabovich M.Y."/>
        </authorList>
    </citation>
    <scope>NUCLEOTIDE SEQUENCE</scope>
    <source>
        <strain evidence="9">CT3</strain>
    </source>
</reference>
<dbReference type="Pfam" id="PF04972">
    <property type="entry name" value="BON"/>
    <property type="match status" value="1"/>
</dbReference>
<dbReference type="CDD" id="cd07185">
    <property type="entry name" value="OmpA_C-like"/>
    <property type="match status" value="1"/>
</dbReference>
<dbReference type="PROSITE" id="PS51123">
    <property type="entry name" value="OMPA_2"/>
    <property type="match status" value="1"/>
</dbReference>
<dbReference type="InterPro" id="IPR006664">
    <property type="entry name" value="OMP_bac"/>
</dbReference>
<keyword evidence="6" id="KW-0812">Transmembrane</keyword>
<keyword evidence="3" id="KW-0998">Cell outer membrane</keyword>
<feature type="compositionally biased region" description="Polar residues" evidence="5">
    <location>
        <begin position="135"/>
        <end position="157"/>
    </location>
</feature>
<dbReference type="InterPro" id="IPR007055">
    <property type="entry name" value="BON_dom"/>
</dbReference>
<dbReference type="InterPro" id="IPR006665">
    <property type="entry name" value="OmpA-like"/>
</dbReference>
<evidence type="ECO:0000256" key="5">
    <source>
        <dbReference type="SAM" id="MobiDB-lite"/>
    </source>
</evidence>
<keyword evidence="2 4" id="KW-0472">Membrane</keyword>
<protein>
    <submittedName>
        <fullName evidence="9">OmpA family protein</fullName>
    </submittedName>
</protein>
<feature type="compositionally biased region" description="Low complexity" evidence="5">
    <location>
        <begin position="158"/>
        <end position="220"/>
    </location>
</feature>
<feature type="transmembrane region" description="Helical" evidence="6">
    <location>
        <begin position="15"/>
        <end position="32"/>
    </location>
</feature>
<evidence type="ECO:0000259" key="8">
    <source>
        <dbReference type="PROSITE" id="PS51123"/>
    </source>
</evidence>
<keyword evidence="6" id="KW-1133">Transmembrane helix</keyword>
<feature type="region of interest" description="Disordered" evidence="5">
    <location>
        <begin position="322"/>
        <end position="346"/>
    </location>
</feature>
<feature type="domain" description="BON" evidence="7">
    <location>
        <begin position="40"/>
        <end position="107"/>
    </location>
</feature>
<feature type="compositionally biased region" description="Low complexity" evidence="5">
    <location>
        <begin position="114"/>
        <end position="127"/>
    </location>
</feature>
<evidence type="ECO:0000256" key="2">
    <source>
        <dbReference type="ARBA" id="ARBA00023136"/>
    </source>
</evidence>
<evidence type="ECO:0000313" key="10">
    <source>
        <dbReference type="Proteomes" id="UP001054801"/>
    </source>
</evidence>
<dbReference type="PRINTS" id="PR01023">
    <property type="entry name" value="NAFLGMOTY"/>
</dbReference>
<feature type="region of interest" description="Disordered" evidence="5">
    <location>
        <begin position="114"/>
        <end position="220"/>
    </location>
</feature>
<accession>A0ABY3ST01</accession>
<sequence>MEKNSSCCCGGLPAMWWWLLTLLGLPLLFFLMTGSRQGAVESDLTTRSTAALKAAGMDWATVNLDQRGRDVLLNGMAASKQESDAALKVVQGVYGVREVQNKVEVATAKAPEPASAAASMQMPDAAPASPPATPVEQTAQTAQASPQNPAEQTAQASPQNPAEQTAQAPAPAEQAAPPAEQTAQAAQASPQNPVEQTAQAPAGQTAQAPAEAEPTQEQQAVMNCQQQLNDAMTGKTILFETNKSAIKRDSLALLDSLGGIIANCRDVIAGRGIQVSGHTDNVGNDAYNQKLSTQRADAVKGYLVKKGVDSALINSAGFGESQPIASNDTEAGRSQNRRITFDINPE</sequence>
<evidence type="ECO:0000259" key="7">
    <source>
        <dbReference type="PROSITE" id="PS50914"/>
    </source>
</evidence>
<evidence type="ECO:0000256" key="6">
    <source>
        <dbReference type="SAM" id="Phobius"/>
    </source>
</evidence>
<dbReference type="Proteomes" id="UP001054801">
    <property type="component" value="Chromosome"/>
</dbReference>
<name>A0ABY3ST01_9GAMM</name>
<organism evidence="9 10">
    <name type="scientific">Thiothrix winogradskyi</name>
    <dbReference type="NCBI Taxonomy" id="96472"/>
    <lineage>
        <taxon>Bacteria</taxon>
        <taxon>Pseudomonadati</taxon>
        <taxon>Pseudomonadota</taxon>
        <taxon>Gammaproteobacteria</taxon>
        <taxon>Thiotrichales</taxon>
        <taxon>Thiotrichaceae</taxon>
        <taxon>Thiothrix</taxon>
    </lineage>
</organism>
<feature type="domain" description="OmpA-like" evidence="8">
    <location>
        <begin position="226"/>
        <end position="346"/>
    </location>
</feature>
<dbReference type="EMBL" id="CP091244">
    <property type="protein sequence ID" value="UJS22652.1"/>
    <property type="molecule type" value="Genomic_DNA"/>
</dbReference>
<evidence type="ECO:0000256" key="4">
    <source>
        <dbReference type="PROSITE-ProRule" id="PRU00473"/>
    </source>
</evidence>
<dbReference type="PANTHER" id="PTHR30329">
    <property type="entry name" value="STATOR ELEMENT OF FLAGELLAR MOTOR COMPLEX"/>
    <property type="match status" value="1"/>
</dbReference>
<dbReference type="PRINTS" id="PR01021">
    <property type="entry name" value="OMPADOMAIN"/>
</dbReference>
<dbReference type="PROSITE" id="PS50914">
    <property type="entry name" value="BON"/>
    <property type="match status" value="1"/>
</dbReference>
<dbReference type="Gene3D" id="3.30.1340.30">
    <property type="match status" value="1"/>
</dbReference>
<evidence type="ECO:0000256" key="1">
    <source>
        <dbReference type="ARBA" id="ARBA00004442"/>
    </source>
</evidence>
<comment type="subcellular location">
    <subcellularLocation>
        <location evidence="1">Cell outer membrane</location>
    </subcellularLocation>
</comment>
<keyword evidence="10" id="KW-1185">Reference proteome</keyword>
<dbReference type="InterPro" id="IPR036737">
    <property type="entry name" value="OmpA-like_sf"/>
</dbReference>
<dbReference type="Gene3D" id="3.30.1330.60">
    <property type="entry name" value="OmpA-like domain"/>
    <property type="match status" value="1"/>
</dbReference>
<proteinExistence type="predicted"/>
<dbReference type="InterPro" id="IPR050330">
    <property type="entry name" value="Bact_OuterMem_StrucFunc"/>
</dbReference>